<evidence type="ECO:0000313" key="4">
    <source>
        <dbReference type="EMBL" id="OGE48417.1"/>
    </source>
</evidence>
<sequence>MKPLTCLSLLAASAIAAPIAISFPKHFHLKSRGATNQEHNNLYVYAYHTGPGLNDAALTKDVNTASSIFLTGTKALFNFNTESPWGVVATGDTKYTSWDPISINACQGSNGFSVKGNNFQWSEDSSFGGWLVCDWYHNVPQLFYLNRDHDAAIPSSCSKVQLKVELLGGIFCLGGMTYTPFNNDDDDDDAYRPELPNLWERTPSYAPTPGYPDREWTPSVICPSPDPEDIVGECSPPLHQHPSDHQSFDPVVERADGNAWDEQSPDCIHYQIEWRVKLNNRVVVKDTKQDLTQPPRSYWEQIKEDACNILRRKTARGRRVRLDDTDMVLSVNSQRDIDKHFEGTSVDWTAVEKQLLATEPDSSGSNSGHVTPKEIRQIIEQLQHTINKQSVLIQATRTELREVRHSQSELQNQNETLREEIQAKREGD</sequence>
<feature type="domain" description="DUF7907" evidence="3">
    <location>
        <begin position="24"/>
        <end position="165"/>
    </location>
</feature>
<accession>A0A1F5L5Q2</accession>
<feature type="compositionally biased region" description="Basic and acidic residues" evidence="1">
    <location>
        <begin position="416"/>
        <end position="428"/>
    </location>
</feature>
<comment type="caution">
    <text evidence="4">The sequence shown here is derived from an EMBL/GenBank/DDBJ whole genome shotgun (WGS) entry which is preliminary data.</text>
</comment>
<dbReference type="GeneID" id="34581051"/>
<feature type="signal peptide" evidence="2">
    <location>
        <begin position="1"/>
        <end position="16"/>
    </location>
</feature>
<feature type="region of interest" description="Disordered" evidence="1">
    <location>
        <begin position="404"/>
        <end position="428"/>
    </location>
</feature>
<dbReference type="RefSeq" id="XP_022483872.1">
    <property type="nucleotide sequence ID" value="XM_022636317.1"/>
</dbReference>
<keyword evidence="2" id="KW-0732">Signal</keyword>
<dbReference type="OrthoDB" id="4232626at2759"/>
<dbReference type="EMBL" id="LXJU01000029">
    <property type="protein sequence ID" value="OGE48417.1"/>
    <property type="molecule type" value="Genomic_DNA"/>
</dbReference>
<evidence type="ECO:0000313" key="5">
    <source>
        <dbReference type="Proteomes" id="UP000177622"/>
    </source>
</evidence>
<evidence type="ECO:0000256" key="1">
    <source>
        <dbReference type="SAM" id="MobiDB-lite"/>
    </source>
</evidence>
<organism evidence="4 5">
    <name type="scientific">Penicillium arizonense</name>
    <dbReference type="NCBI Taxonomy" id="1835702"/>
    <lineage>
        <taxon>Eukaryota</taxon>
        <taxon>Fungi</taxon>
        <taxon>Dikarya</taxon>
        <taxon>Ascomycota</taxon>
        <taxon>Pezizomycotina</taxon>
        <taxon>Eurotiomycetes</taxon>
        <taxon>Eurotiomycetidae</taxon>
        <taxon>Eurotiales</taxon>
        <taxon>Aspergillaceae</taxon>
        <taxon>Penicillium</taxon>
    </lineage>
</organism>
<gene>
    <name evidence="4" type="ORF">PENARI_c029G08170</name>
</gene>
<reference evidence="4 5" key="1">
    <citation type="journal article" date="2016" name="Sci. Rep.">
        <title>Penicillium arizonense, a new, genome sequenced fungal species, reveals a high chemical diversity in secreted metabolites.</title>
        <authorList>
            <person name="Grijseels S."/>
            <person name="Nielsen J.C."/>
            <person name="Randelovic M."/>
            <person name="Nielsen J."/>
            <person name="Nielsen K.F."/>
            <person name="Workman M."/>
            <person name="Frisvad J.C."/>
        </authorList>
    </citation>
    <scope>NUCLEOTIDE SEQUENCE [LARGE SCALE GENOMIC DNA]</scope>
    <source>
        <strain evidence="4 5">CBS 141311</strain>
    </source>
</reference>
<proteinExistence type="predicted"/>
<dbReference type="Proteomes" id="UP000177622">
    <property type="component" value="Unassembled WGS sequence"/>
</dbReference>
<dbReference type="STRING" id="1835702.A0A1F5L5Q2"/>
<evidence type="ECO:0000256" key="2">
    <source>
        <dbReference type="SAM" id="SignalP"/>
    </source>
</evidence>
<protein>
    <recommendedName>
        <fullName evidence="3">DUF7907 domain-containing protein</fullName>
    </recommendedName>
</protein>
<dbReference type="InterPro" id="IPR057229">
    <property type="entry name" value="DUF7907"/>
</dbReference>
<dbReference type="AlphaFoldDB" id="A0A1F5L5Q2"/>
<feature type="chain" id="PRO_5009519270" description="DUF7907 domain-containing protein" evidence="2">
    <location>
        <begin position="17"/>
        <end position="428"/>
    </location>
</feature>
<name>A0A1F5L5Q2_PENAI</name>
<dbReference type="Pfam" id="PF25484">
    <property type="entry name" value="DUF7907"/>
    <property type="match status" value="1"/>
</dbReference>
<keyword evidence="5" id="KW-1185">Reference proteome</keyword>
<evidence type="ECO:0000259" key="3">
    <source>
        <dbReference type="Pfam" id="PF25484"/>
    </source>
</evidence>